<proteinExistence type="predicted"/>
<name>A0A6G4HQF2_CLOBO</name>
<dbReference type="AlphaFoldDB" id="A0A6G4HQF2"/>
<accession>A0A6G4HQF2</accession>
<comment type="caution">
    <text evidence="1">The sequence shown here is derived from an EMBL/GenBank/DDBJ whole genome shotgun (WGS) entry which is preliminary data.</text>
</comment>
<protein>
    <submittedName>
        <fullName evidence="1">Uncharacterized protein</fullName>
    </submittedName>
</protein>
<organism evidence="1">
    <name type="scientific">Clostridium botulinum</name>
    <dbReference type="NCBI Taxonomy" id="1491"/>
    <lineage>
        <taxon>Bacteria</taxon>
        <taxon>Bacillati</taxon>
        <taxon>Bacillota</taxon>
        <taxon>Clostridia</taxon>
        <taxon>Eubacteriales</taxon>
        <taxon>Clostridiaceae</taxon>
        <taxon>Clostridium</taxon>
    </lineage>
</organism>
<evidence type="ECO:0000313" key="1">
    <source>
        <dbReference type="EMBL" id="NFV15387.1"/>
    </source>
</evidence>
<dbReference type="EMBL" id="SXEU01000001">
    <property type="protein sequence ID" value="NFV15387.1"/>
    <property type="molecule type" value="Genomic_DNA"/>
</dbReference>
<reference evidence="1" key="1">
    <citation type="submission" date="2019-04" db="EMBL/GenBank/DDBJ databases">
        <title>Genome sequencing of Clostridium botulinum Groups I-IV and Clostridium butyricum.</title>
        <authorList>
            <person name="Brunt J."/>
            <person name="Van Vliet A.H.M."/>
            <person name="Stringer S.C."/>
            <person name="Carter A.T."/>
            <person name="Peck M.W."/>
        </authorList>
    </citation>
    <scope>NUCLEOTIDE SEQUENCE</scope>
    <source>
        <strain evidence="1">751/1</strain>
    </source>
</reference>
<sequence>MEFFYFIRIYYRVFISANFHDLYHDKFLSESYIEKYESE</sequence>
<gene>
    <name evidence="1" type="ORF">FDG29_04305</name>
</gene>